<feature type="binding site" evidence="10">
    <location>
        <position position="118"/>
    </location>
    <ligand>
        <name>(6S)-5,6,7,8-tetrahydrofolate</name>
        <dbReference type="ChEBI" id="CHEBI:57453"/>
    </ligand>
</feature>
<dbReference type="Proteomes" id="UP001058569">
    <property type="component" value="Chromosome"/>
</dbReference>
<feature type="binding site" evidence="10">
    <location>
        <begin position="122"/>
        <end position="124"/>
    </location>
    <ligand>
        <name>(6S)-5,6,7,8-tetrahydrofolate</name>
        <dbReference type="ChEBI" id="CHEBI:57453"/>
    </ligand>
</feature>
<name>A0A3P8MEN8_9BACT</name>
<comment type="subunit">
    <text evidence="4 10">Homodimer.</text>
</comment>
<sequence length="418" mass="46310">MYKKIKLLDKKIEEAINNEIKRQNEHIELIASENYVSEDVLKATGSVLTNKYGEGYPYRRYYGGCENVDVVEKLAIERAKELFNVRYVNVQPYSGSVANAVALASLANPGEKIMGLSLASGGHLTHGYKISFSGFLYKSVSYDVDENGLLDYDVIKELAIREKPKVIICGYSAYSRIINWAKFREIADTCGAYLMADIAHISGLIIAGVHPSPVPYADIITTTTHKTLRGARGAIIMTNNDELAKKIDRWVFPGYQGGPLFHAIAGKAVAFGEALLPSFKEYGKCVVENSKEFAQAFLDKGVSIVSGGTDNHLFTINVYKSYGISGKDAEMLLGKFNITVNKNTVPFDTLSPMVASGIRLGSAAMTSRKFSKWNQLAQIIDTILRSHKTILENKTLTYNLKKQVKVLTKEFPIITVYR</sequence>
<keyword evidence="6 10" id="KW-0554">One-carbon metabolism</keyword>
<dbReference type="FunFam" id="3.40.640.10:FF:000001">
    <property type="entry name" value="Serine hydroxymethyltransferase"/>
    <property type="match status" value="1"/>
</dbReference>
<dbReference type="RefSeq" id="WP_126118275.1">
    <property type="nucleotide sequence ID" value="NZ_CP101806.1"/>
</dbReference>
<comment type="catalytic activity">
    <reaction evidence="10">
        <text>(6R)-5,10-methylene-5,6,7,8-tetrahydrofolate + glycine + H2O = (6S)-5,6,7,8-tetrahydrofolate + L-serine</text>
        <dbReference type="Rhea" id="RHEA:15481"/>
        <dbReference type="ChEBI" id="CHEBI:15377"/>
        <dbReference type="ChEBI" id="CHEBI:15636"/>
        <dbReference type="ChEBI" id="CHEBI:33384"/>
        <dbReference type="ChEBI" id="CHEBI:57305"/>
        <dbReference type="ChEBI" id="CHEBI:57453"/>
        <dbReference type="EC" id="2.1.2.1"/>
    </reaction>
</comment>
<keyword evidence="8 10" id="KW-0663">Pyridoxal phosphate</keyword>
<keyword evidence="14" id="KW-0489">Methyltransferase</keyword>
<dbReference type="NCBIfam" id="NF000586">
    <property type="entry name" value="PRK00011.1"/>
    <property type="match status" value="1"/>
</dbReference>
<comment type="cofactor">
    <cofactor evidence="1 10 11">
        <name>pyridoxal 5'-phosphate</name>
        <dbReference type="ChEBI" id="CHEBI:597326"/>
    </cofactor>
</comment>
<dbReference type="OrthoDB" id="9803846at2"/>
<keyword evidence="7 10" id="KW-0808">Transferase</keyword>
<keyword evidence="16" id="KW-1185">Reference proteome</keyword>
<keyword evidence="5 10" id="KW-0963">Cytoplasm</keyword>
<organism evidence="14 15">
    <name type="scientific">Mycoplasmopsis caviae</name>
    <dbReference type="NCBI Taxonomy" id="55603"/>
    <lineage>
        <taxon>Bacteria</taxon>
        <taxon>Bacillati</taxon>
        <taxon>Mycoplasmatota</taxon>
        <taxon>Mycoplasmoidales</taxon>
        <taxon>Metamycoplasmataceae</taxon>
        <taxon>Mycoplasmopsis</taxon>
    </lineage>
</organism>
<evidence type="ECO:0000313" key="14">
    <source>
        <dbReference type="EMBL" id="VDR42046.1"/>
    </source>
</evidence>
<evidence type="ECO:0000256" key="5">
    <source>
        <dbReference type="ARBA" id="ARBA00022490"/>
    </source>
</evidence>
<dbReference type="EC" id="2.1.2.1" evidence="10"/>
<dbReference type="PANTHER" id="PTHR11680">
    <property type="entry name" value="SERINE HYDROXYMETHYLTRANSFERASE"/>
    <property type="match status" value="1"/>
</dbReference>
<dbReference type="EMBL" id="CP101806">
    <property type="protein sequence ID" value="UUD35143.1"/>
    <property type="molecule type" value="Genomic_DNA"/>
</dbReference>
<gene>
    <name evidence="14" type="primary">MCYN0465</name>
    <name evidence="10" type="synonym">glyA</name>
    <name evidence="14" type="ORF">NCTC10126_00542</name>
    <name evidence="13" type="ORF">NPA07_05055</name>
</gene>
<dbReference type="InterPro" id="IPR015424">
    <property type="entry name" value="PyrdxlP-dep_Trfase"/>
</dbReference>
<feature type="modified residue" description="N6-(pyridoxal phosphate)lysine" evidence="10 11">
    <location>
        <position position="226"/>
    </location>
</feature>
<dbReference type="InterPro" id="IPR039429">
    <property type="entry name" value="SHMT-like_dom"/>
</dbReference>
<dbReference type="UniPathway" id="UPA00193"/>
<evidence type="ECO:0000256" key="8">
    <source>
        <dbReference type="ARBA" id="ARBA00022898"/>
    </source>
</evidence>
<dbReference type="GO" id="GO:0008168">
    <property type="term" value="F:methyltransferase activity"/>
    <property type="evidence" value="ECO:0007669"/>
    <property type="project" value="UniProtKB-KW"/>
</dbReference>
<dbReference type="Proteomes" id="UP000280036">
    <property type="component" value="Unassembled WGS sequence"/>
</dbReference>
<reference evidence="14 15" key="1">
    <citation type="submission" date="2018-12" db="EMBL/GenBank/DDBJ databases">
        <authorList>
            <consortium name="Pathogen Informatics"/>
        </authorList>
    </citation>
    <scope>NUCLEOTIDE SEQUENCE [LARGE SCALE GENOMIC DNA]</scope>
    <source>
        <strain evidence="14 15">NCTC10126</strain>
    </source>
</reference>
<dbReference type="GO" id="GO:0032259">
    <property type="term" value="P:methylation"/>
    <property type="evidence" value="ECO:0007669"/>
    <property type="project" value="UniProtKB-KW"/>
</dbReference>
<dbReference type="PANTHER" id="PTHR11680:SF35">
    <property type="entry name" value="SERINE HYDROXYMETHYLTRANSFERASE 1"/>
    <property type="match status" value="1"/>
</dbReference>
<dbReference type="Pfam" id="PF00464">
    <property type="entry name" value="SHMT"/>
    <property type="match status" value="1"/>
</dbReference>
<comment type="pathway">
    <text evidence="10">One-carbon metabolism; tetrahydrofolate interconversion.</text>
</comment>
<comment type="subcellular location">
    <subcellularLocation>
        <location evidence="2 10">Cytoplasm</location>
    </subcellularLocation>
</comment>
<accession>A0A3P8MEN8</accession>
<feature type="site" description="Plays an important role in substrate specificity" evidence="10">
    <location>
        <position position="225"/>
    </location>
</feature>
<dbReference type="GO" id="GO:0004372">
    <property type="term" value="F:glycine hydroxymethyltransferase activity"/>
    <property type="evidence" value="ECO:0007669"/>
    <property type="project" value="UniProtKB-UniRule"/>
</dbReference>
<evidence type="ECO:0000256" key="10">
    <source>
        <dbReference type="HAMAP-Rule" id="MF_00051"/>
    </source>
</evidence>
<evidence type="ECO:0000313" key="15">
    <source>
        <dbReference type="Proteomes" id="UP000280036"/>
    </source>
</evidence>
<dbReference type="InterPro" id="IPR001085">
    <property type="entry name" value="Ser_HO-MeTrfase"/>
</dbReference>
<dbReference type="GO" id="GO:0035999">
    <property type="term" value="P:tetrahydrofolate interconversion"/>
    <property type="evidence" value="ECO:0007669"/>
    <property type="project" value="UniProtKB-UniRule"/>
</dbReference>
<dbReference type="SUPFAM" id="SSF53383">
    <property type="entry name" value="PLP-dependent transferases"/>
    <property type="match status" value="1"/>
</dbReference>
<feature type="binding site" evidence="10">
    <location>
        <position position="242"/>
    </location>
    <ligand>
        <name>(6S)-5,6,7,8-tetrahydrofolate</name>
        <dbReference type="ChEBI" id="CHEBI:57453"/>
    </ligand>
</feature>
<dbReference type="PIRSF" id="PIRSF000412">
    <property type="entry name" value="SHMT"/>
    <property type="match status" value="1"/>
</dbReference>
<comment type="caution">
    <text evidence="10">Lacks conserved residue(s) required for the propagation of feature annotation.</text>
</comment>
<dbReference type="InterPro" id="IPR019798">
    <property type="entry name" value="Ser_HO-MeTrfase_PLP_BS"/>
</dbReference>
<evidence type="ECO:0000256" key="1">
    <source>
        <dbReference type="ARBA" id="ARBA00001933"/>
    </source>
</evidence>
<keyword evidence="10" id="KW-0028">Amino-acid biosynthesis</keyword>
<reference evidence="13" key="2">
    <citation type="submission" date="2022-07" db="EMBL/GenBank/DDBJ databases">
        <title>Complete genome of Mycoplasma caviae type strain G122.</title>
        <authorList>
            <person name="Spergser J."/>
        </authorList>
    </citation>
    <scope>NUCLEOTIDE SEQUENCE</scope>
    <source>
        <strain evidence="13">G122</strain>
    </source>
</reference>
<evidence type="ECO:0000313" key="13">
    <source>
        <dbReference type="EMBL" id="UUD35143.1"/>
    </source>
</evidence>
<evidence type="ECO:0000256" key="4">
    <source>
        <dbReference type="ARBA" id="ARBA00011738"/>
    </source>
</evidence>
<evidence type="ECO:0000256" key="3">
    <source>
        <dbReference type="ARBA" id="ARBA00006376"/>
    </source>
</evidence>
<dbReference type="InterPro" id="IPR049943">
    <property type="entry name" value="Ser_HO-MeTrfase-like"/>
</dbReference>
<dbReference type="PROSITE" id="PS00096">
    <property type="entry name" value="SHMT"/>
    <property type="match status" value="1"/>
</dbReference>
<dbReference type="GO" id="GO:0019264">
    <property type="term" value="P:glycine biosynthetic process from serine"/>
    <property type="evidence" value="ECO:0007669"/>
    <property type="project" value="UniProtKB-UniRule"/>
</dbReference>
<dbReference type="Gene3D" id="3.40.640.10">
    <property type="entry name" value="Type I PLP-dependent aspartate aminotransferase-like (Major domain)"/>
    <property type="match status" value="1"/>
</dbReference>
<dbReference type="CDD" id="cd00378">
    <property type="entry name" value="SHMT"/>
    <property type="match status" value="1"/>
</dbReference>
<comment type="similarity">
    <text evidence="3 10">Belongs to the SHMT family.</text>
</comment>
<comment type="function">
    <text evidence="9">Catalyzes the reversible interconversion of serine and glycine with tetrahydrofolate (THF) serving as the one-carbon carrier. This reaction serves as the major source of one-carbon groups required for the biosynthesis of purines, thymidylate, methionine, and other important biomolecules. Also exhibits THF-independent aldolase activity toward beta-hydroxyamino acids, producing glycine and aldehydes, via a retro-aldol mechanism. Thus, is able to catalyze the cleavage of L-allo-threonine.</text>
</comment>
<evidence type="ECO:0000256" key="9">
    <source>
        <dbReference type="ARBA" id="ARBA00054606"/>
    </source>
</evidence>
<dbReference type="InterPro" id="IPR015421">
    <property type="entry name" value="PyrdxlP-dep_Trfase_major"/>
</dbReference>
<evidence type="ECO:0000256" key="7">
    <source>
        <dbReference type="ARBA" id="ARBA00022679"/>
    </source>
</evidence>
<dbReference type="GO" id="GO:0030170">
    <property type="term" value="F:pyridoxal phosphate binding"/>
    <property type="evidence" value="ECO:0007669"/>
    <property type="project" value="UniProtKB-UniRule"/>
</dbReference>
<evidence type="ECO:0000256" key="6">
    <source>
        <dbReference type="ARBA" id="ARBA00022563"/>
    </source>
</evidence>
<evidence type="ECO:0000313" key="16">
    <source>
        <dbReference type="Proteomes" id="UP001058569"/>
    </source>
</evidence>
<dbReference type="InterPro" id="IPR015422">
    <property type="entry name" value="PyrdxlP-dep_Trfase_small"/>
</dbReference>
<dbReference type="UniPathway" id="UPA00288">
    <property type="reaction ID" value="UER01023"/>
</dbReference>
<comment type="pathway">
    <text evidence="10">Amino-acid biosynthesis; glycine biosynthesis; glycine from L-serine: step 1/1.</text>
</comment>
<evidence type="ECO:0000256" key="11">
    <source>
        <dbReference type="PIRSR" id="PIRSR000412-50"/>
    </source>
</evidence>
<evidence type="ECO:0000259" key="12">
    <source>
        <dbReference type="Pfam" id="PF00464"/>
    </source>
</evidence>
<dbReference type="EMBL" id="UZVY01000001">
    <property type="protein sequence ID" value="VDR42046.1"/>
    <property type="molecule type" value="Genomic_DNA"/>
</dbReference>
<evidence type="ECO:0000256" key="2">
    <source>
        <dbReference type="ARBA" id="ARBA00004496"/>
    </source>
</evidence>
<dbReference type="HAMAP" id="MF_00051">
    <property type="entry name" value="SHMT"/>
    <property type="match status" value="1"/>
</dbReference>
<protein>
    <recommendedName>
        <fullName evidence="10">Serine hydroxymethyltransferase</fullName>
        <shortName evidence="10">SHMT</shortName>
        <shortName evidence="10">Serine methylase</shortName>
        <ecNumber evidence="10">2.1.2.1</ecNumber>
    </recommendedName>
</protein>
<dbReference type="GO" id="GO:0005829">
    <property type="term" value="C:cytosol"/>
    <property type="evidence" value="ECO:0007669"/>
    <property type="project" value="TreeGrafter"/>
</dbReference>
<dbReference type="Gene3D" id="3.90.1150.10">
    <property type="entry name" value="Aspartate Aminotransferase, domain 1"/>
    <property type="match status" value="1"/>
</dbReference>
<proteinExistence type="inferred from homology"/>
<feature type="domain" description="Serine hydroxymethyltransferase-like" evidence="12">
    <location>
        <begin position="7"/>
        <end position="373"/>
    </location>
</feature>
<dbReference type="AlphaFoldDB" id="A0A3P8MEN8"/>